<dbReference type="SUPFAM" id="SSF47384">
    <property type="entry name" value="Homodimeric domain of signal transducing histidine kinase"/>
    <property type="match status" value="1"/>
</dbReference>
<gene>
    <name evidence="1" type="ORF">ABVT43_08435</name>
</gene>
<organism evidence="1 2">
    <name type="scientific">Aliikangiella maris</name>
    <dbReference type="NCBI Taxonomy" id="3162458"/>
    <lineage>
        <taxon>Bacteria</taxon>
        <taxon>Pseudomonadati</taxon>
        <taxon>Pseudomonadota</taxon>
        <taxon>Gammaproteobacteria</taxon>
        <taxon>Oceanospirillales</taxon>
        <taxon>Pleioneaceae</taxon>
        <taxon>Aliikangiella</taxon>
    </lineage>
</organism>
<dbReference type="InterPro" id="IPR003594">
    <property type="entry name" value="HATPase_dom"/>
</dbReference>
<sequence length="580" mass="64937">MNPAAKSAISIIFIGSIFTFLLYWTQLISPVPPEQDLNQALDKAKAIETQLTNKLQTNNNALETLTYNSYWQNAPVSEWNFWLEAQKPLFYAAGFSLIGVHTLANDTVYFEKASLPGQYAELKKPLAHLYKTQALVNVLQQFRSELVIITLAPIKSVKGEMLGALIGIESISPTYLKQIAQQYQVPVAVVSGDDVHLSSDNHIESVFDYHTTTIGWPKSIQSSLWSMVLVMSSPPFHRLPLLSIIIGILLTALLLIMILKQLAVSRRATRLLKDTIDLQLPVSEQISRLTTLQRINKDADINQVAQAVIARVEQLLTEKKSLNLEVKRLKESERQLNSKITHLKTERDTAFAAPKLKSEFLSRMGDEITTPMKSVVSMLKLLSEYQFDAEPKQLLNIAKRSTRTLVDNLNNILDFSKLDAGMLKLSKSTFRIRELVDDLSSELSHYANDKGLSLQASTDPQVPAEINADAFRIKQILRNLLGNAIRFTKQGEVSLYADIIETDNRKMLRFTVKDTGVGIPQEAQKDLFKSLEQATKLTNSSFAGRLRLIVSHHLTELMGGEIGVISESGKGSQFWFTVAI</sequence>
<dbReference type="CDD" id="cd00082">
    <property type="entry name" value="HisKA"/>
    <property type="match status" value="1"/>
</dbReference>
<dbReference type="InterPro" id="IPR036890">
    <property type="entry name" value="HATPase_C_sf"/>
</dbReference>
<dbReference type="InterPro" id="IPR036097">
    <property type="entry name" value="HisK_dim/P_sf"/>
</dbReference>
<dbReference type="EMBL" id="JBEVCJ010000007">
    <property type="protein sequence ID" value="MET1255150.1"/>
    <property type="molecule type" value="Genomic_DNA"/>
</dbReference>
<keyword evidence="1" id="KW-0067">ATP-binding</keyword>
<dbReference type="PROSITE" id="PS50109">
    <property type="entry name" value="HIS_KIN"/>
    <property type="match status" value="1"/>
</dbReference>
<accession>A0ABV2BTA1</accession>
<dbReference type="Gene3D" id="1.10.287.130">
    <property type="match status" value="1"/>
</dbReference>
<protein>
    <submittedName>
        <fullName evidence="1">ATP-binding protein</fullName>
    </submittedName>
</protein>
<dbReference type="SMART" id="SM00388">
    <property type="entry name" value="HisKA"/>
    <property type="match status" value="1"/>
</dbReference>
<dbReference type="Pfam" id="PF00512">
    <property type="entry name" value="HisKA"/>
    <property type="match status" value="1"/>
</dbReference>
<evidence type="ECO:0000313" key="1">
    <source>
        <dbReference type="EMBL" id="MET1255150.1"/>
    </source>
</evidence>
<dbReference type="GO" id="GO:0005524">
    <property type="term" value="F:ATP binding"/>
    <property type="evidence" value="ECO:0007669"/>
    <property type="project" value="UniProtKB-KW"/>
</dbReference>
<dbReference type="Proteomes" id="UP001548189">
    <property type="component" value="Unassembled WGS sequence"/>
</dbReference>
<dbReference type="InterPro" id="IPR003661">
    <property type="entry name" value="HisK_dim/P_dom"/>
</dbReference>
<dbReference type="SMART" id="SM00387">
    <property type="entry name" value="HATPase_c"/>
    <property type="match status" value="1"/>
</dbReference>
<dbReference type="Pfam" id="PF02518">
    <property type="entry name" value="HATPase_c"/>
    <property type="match status" value="1"/>
</dbReference>
<reference evidence="1 2" key="1">
    <citation type="submission" date="2024-06" db="EMBL/GenBank/DDBJ databases">
        <authorList>
            <person name="Li F."/>
        </authorList>
    </citation>
    <scope>NUCLEOTIDE SEQUENCE [LARGE SCALE GENOMIC DNA]</scope>
    <source>
        <strain evidence="1 2">GXAS 311</strain>
    </source>
</reference>
<keyword evidence="2" id="KW-1185">Reference proteome</keyword>
<dbReference type="PANTHER" id="PTHR43047">
    <property type="entry name" value="TWO-COMPONENT HISTIDINE PROTEIN KINASE"/>
    <property type="match status" value="1"/>
</dbReference>
<name>A0ABV2BTA1_9GAMM</name>
<dbReference type="CDD" id="cd16922">
    <property type="entry name" value="HATPase_EvgS-ArcB-TorS-like"/>
    <property type="match status" value="1"/>
</dbReference>
<dbReference type="PANTHER" id="PTHR43047:SF78">
    <property type="entry name" value="SENSORY_REGULATORY PROTEIN RPFC"/>
    <property type="match status" value="1"/>
</dbReference>
<proteinExistence type="predicted"/>
<dbReference type="InterPro" id="IPR005467">
    <property type="entry name" value="His_kinase_dom"/>
</dbReference>
<evidence type="ECO:0000313" key="2">
    <source>
        <dbReference type="Proteomes" id="UP001548189"/>
    </source>
</evidence>
<keyword evidence="1" id="KW-0547">Nucleotide-binding</keyword>
<dbReference type="SUPFAM" id="SSF55874">
    <property type="entry name" value="ATPase domain of HSP90 chaperone/DNA topoisomerase II/histidine kinase"/>
    <property type="match status" value="1"/>
</dbReference>
<comment type="caution">
    <text evidence="1">The sequence shown here is derived from an EMBL/GenBank/DDBJ whole genome shotgun (WGS) entry which is preliminary data.</text>
</comment>
<dbReference type="Gene3D" id="3.30.565.10">
    <property type="entry name" value="Histidine kinase-like ATPase, C-terminal domain"/>
    <property type="match status" value="1"/>
</dbReference>